<protein>
    <submittedName>
        <fullName evidence="2">ATG16 domain-containing protein</fullName>
    </submittedName>
</protein>
<organism evidence="1 2">
    <name type="scientific">Rhabditophanes sp. KR3021</name>
    <dbReference type="NCBI Taxonomy" id="114890"/>
    <lineage>
        <taxon>Eukaryota</taxon>
        <taxon>Metazoa</taxon>
        <taxon>Ecdysozoa</taxon>
        <taxon>Nematoda</taxon>
        <taxon>Chromadorea</taxon>
        <taxon>Rhabditida</taxon>
        <taxon>Tylenchina</taxon>
        <taxon>Panagrolaimomorpha</taxon>
        <taxon>Strongyloidoidea</taxon>
        <taxon>Alloionematidae</taxon>
        <taxon>Rhabditophanes</taxon>
    </lineage>
</organism>
<dbReference type="WBParaSite" id="RSKR_0000170566.1">
    <property type="protein sequence ID" value="RSKR_0000170566.1"/>
    <property type="gene ID" value="RSKR_0000170566"/>
</dbReference>
<accession>A0AC35TLG5</accession>
<name>A0AC35TLG5_9BILA</name>
<proteinExistence type="predicted"/>
<reference evidence="2" key="1">
    <citation type="submission" date="2016-11" db="UniProtKB">
        <authorList>
            <consortium name="WormBaseParasite"/>
        </authorList>
    </citation>
    <scope>IDENTIFICATION</scope>
    <source>
        <strain evidence="2">KR3021</strain>
    </source>
</reference>
<evidence type="ECO:0000313" key="1">
    <source>
        <dbReference type="Proteomes" id="UP000095286"/>
    </source>
</evidence>
<sequence>MSEVTKINEQINQIIKKLQGRLDERTERNDGELSQVQTDLIETEKELIKQTNLQEEAVLNYVKSSQNKTKEIELLISDLKCINDILRKKLSEDVSSLTKNIEDNEKTLKYWQEKFQKMSS</sequence>
<evidence type="ECO:0000313" key="2">
    <source>
        <dbReference type="WBParaSite" id="RSKR_0000170566.1"/>
    </source>
</evidence>
<dbReference type="Proteomes" id="UP000095286">
    <property type="component" value="Unplaced"/>
</dbReference>